<proteinExistence type="predicted"/>
<dbReference type="PANTHER" id="PTHR37816">
    <property type="entry name" value="YALI0E33011P"/>
    <property type="match status" value="1"/>
</dbReference>
<dbReference type="Gene3D" id="3.40.50.300">
    <property type="entry name" value="P-loop containing nucleotide triphosphate hydrolases"/>
    <property type="match status" value="1"/>
</dbReference>
<organism evidence="1 2">
    <name type="scientific">Parvularcula mediterranea</name>
    <dbReference type="NCBI Taxonomy" id="2732508"/>
    <lineage>
        <taxon>Bacteria</taxon>
        <taxon>Pseudomonadati</taxon>
        <taxon>Pseudomonadota</taxon>
        <taxon>Alphaproteobacteria</taxon>
        <taxon>Parvularculales</taxon>
        <taxon>Parvularculaceae</taxon>
        <taxon>Parvularcula</taxon>
    </lineage>
</organism>
<dbReference type="AlphaFoldDB" id="A0A7Y3RKE8"/>
<dbReference type="InterPro" id="IPR027417">
    <property type="entry name" value="P-loop_NTPase"/>
</dbReference>
<evidence type="ECO:0000313" key="2">
    <source>
        <dbReference type="Proteomes" id="UP000536835"/>
    </source>
</evidence>
<evidence type="ECO:0000313" key="1">
    <source>
        <dbReference type="EMBL" id="NNU15012.1"/>
    </source>
</evidence>
<dbReference type="RefSeq" id="WP_173196138.1">
    <property type="nucleotide sequence ID" value="NZ_JABFCX010000002.1"/>
</dbReference>
<dbReference type="Proteomes" id="UP000536835">
    <property type="component" value="Unassembled WGS sequence"/>
</dbReference>
<dbReference type="EMBL" id="JABFCX010000002">
    <property type="protein sequence ID" value="NNU15012.1"/>
    <property type="molecule type" value="Genomic_DNA"/>
</dbReference>
<reference evidence="1 2" key="1">
    <citation type="submission" date="2020-05" db="EMBL/GenBank/DDBJ databases">
        <title>Parvularcula mediterraneae sp. nov., isolated from polypropylene straw from shallow seawater of the seashore of Laganas in Zakynthos island, Greece.</title>
        <authorList>
            <person name="Szabo I."/>
            <person name="Al-Omari J."/>
            <person name="Rado J."/>
            <person name="Szerdahelyi G.S."/>
        </authorList>
    </citation>
    <scope>NUCLEOTIDE SEQUENCE [LARGE SCALE GENOMIC DNA]</scope>
    <source>
        <strain evidence="1 2">ZS-1/3</strain>
    </source>
</reference>
<dbReference type="PANTHER" id="PTHR37816:SF1">
    <property type="entry name" value="TOXIN"/>
    <property type="match status" value="1"/>
</dbReference>
<comment type="caution">
    <text evidence="1">The sequence shown here is derived from an EMBL/GenBank/DDBJ whole genome shotgun (WGS) entry which is preliminary data.</text>
</comment>
<dbReference type="InterPro" id="IPR052922">
    <property type="entry name" value="Cytidylate_Kinase-2"/>
</dbReference>
<gene>
    <name evidence="1" type="ORF">HK107_01570</name>
</gene>
<protein>
    <submittedName>
        <fullName evidence="1">AAA family ATPase</fullName>
    </submittedName>
</protein>
<sequence>MLSLDQLGDRIMVLGPSNAGKSTLALALSERLGLPPVHLDQLQHLPNTNWEMRPEAEFKALHDEAILEVCWVMDGNYSRLMPQRIERATSIILLLSNHWLRLGRYLKRSMPGSHRAGTLKGGQDPLKWEMIDWILFKTSGNSARYRRIVKQSGLPFVLCEGIGELKTLYREWGLSQPK</sequence>
<accession>A0A7Y3RKE8</accession>
<dbReference type="SUPFAM" id="SSF52540">
    <property type="entry name" value="P-loop containing nucleoside triphosphate hydrolases"/>
    <property type="match status" value="1"/>
</dbReference>
<keyword evidence="2" id="KW-1185">Reference proteome</keyword>
<name>A0A7Y3RKE8_9PROT</name>